<organism evidence="1 2">
    <name type="scientific">Pseudonocardia thermophila</name>
    <dbReference type="NCBI Taxonomy" id="1848"/>
    <lineage>
        <taxon>Bacteria</taxon>
        <taxon>Bacillati</taxon>
        <taxon>Actinomycetota</taxon>
        <taxon>Actinomycetes</taxon>
        <taxon>Pseudonocardiales</taxon>
        <taxon>Pseudonocardiaceae</taxon>
        <taxon>Pseudonocardia</taxon>
    </lineage>
</organism>
<keyword evidence="2" id="KW-1185">Reference proteome</keyword>
<proteinExistence type="predicted"/>
<protein>
    <submittedName>
        <fullName evidence="1">Uncharacterized protein</fullName>
    </submittedName>
</protein>
<name>A0A1M6RM45_PSETH</name>
<reference evidence="1 2" key="1">
    <citation type="submission" date="2016-11" db="EMBL/GenBank/DDBJ databases">
        <authorList>
            <person name="Jaros S."/>
            <person name="Januszkiewicz K."/>
            <person name="Wedrychowicz H."/>
        </authorList>
    </citation>
    <scope>NUCLEOTIDE SEQUENCE [LARGE SCALE GENOMIC DNA]</scope>
    <source>
        <strain evidence="1 2">DSM 43832</strain>
    </source>
</reference>
<accession>A0A1M6RM45</accession>
<gene>
    <name evidence="1" type="ORF">SAMN05443637_10564</name>
</gene>
<evidence type="ECO:0000313" key="2">
    <source>
        <dbReference type="Proteomes" id="UP000184363"/>
    </source>
</evidence>
<dbReference type="Proteomes" id="UP000184363">
    <property type="component" value="Unassembled WGS sequence"/>
</dbReference>
<evidence type="ECO:0000313" key="1">
    <source>
        <dbReference type="EMBL" id="SHK33533.1"/>
    </source>
</evidence>
<sequence>MAWTGMTPPRVHGELAAIHAADRAREQSERLRAARVVAQHSLNAAECAETLAMLGLTVPEPRGGSGQQ</sequence>
<dbReference type="AlphaFoldDB" id="A0A1M6RM45"/>
<dbReference type="STRING" id="1848.SAMN05443637_10564"/>
<dbReference type="EMBL" id="FRAP01000005">
    <property type="protein sequence ID" value="SHK33533.1"/>
    <property type="molecule type" value="Genomic_DNA"/>
</dbReference>